<dbReference type="Gene3D" id="2.160.20.10">
    <property type="entry name" value="Single-stranded right-handed beta-helix, Pectin lyase-like"/>
    <property type="match status" value="1"/>
</dbReference>
<dbReference type="InterPro" id="IPR012334">
    <property type="entry name" value="Pectin_lyas_fold"/>
</dbReference>
<keyword evidence="3 4" id="KW-0326">Glycosidase</keyword>
<accession>A0A5C5VHB9</accession>
<dbReference type="EMBL" id="SIHJ01000001">
    <property type="protein sequence ID" value="TWT37125.1"/>
    <property type="molecule type" value="Genomic_DNA"/>
</dbReference>
<evidence type="ECO:0000313" key="6">
    <source>
        <dbReference type="EMBL" id="TWT37125.1"/>
    </source>
</evidence>
<keyword evidence="2 4" id="KW-0378">Hydrolase</keyword>
<dbReference type="Pfam" id="PF00295">
    <property type="entry name" value="Glyco_hydro_28"/>
    <property type="match status" value="1"/>
</dbReference>
<gene>
    <name evidence="6" type="primary">pgl_1</name>
    <name evidence="6" type="ORF">KOR34_20720</name>
</gene>
<dbReference type="EC" id="3.2.1.15" evidence="6"/>
<evidence type="ECO:0000256" key="3">
    <source>
        <dbReference type="ARBA" id="ARBA00023295"/>
    </source>
</evidence>
<dbReference type="InterPro" id="IPR006626">
    <property type="entry name" value="PbH1"/>
</dbReference>
<dbReference type="PROSITE" id="PS00502">
    <property type="entry name" value="POLYGALACTURONASE"/>
    <property type="match status" value="1"/>
</dbReference>
<feature type="signal peptide" evidence="5">
    <location>
        <begin position="1"/>
        <end position="24"/>
    </location>
</feature>
<evidence type="ECO:0000313" key="7">
    <source>
        <dbReference type="Proteomes" id="UP000316714"/>
    </source>
</evidence>
<feature type="chain" id="PRO_5022687068" evidence="5">
    <location>
        <begin position="25"/>
        <end position="509"/>
    </location>
</feature>
<dbReference type="InterPro" id="IPR000743">
    <property type="entry name" value="Glyco_hydro_28"/>
</dbReference>
<dbReference type="InterPro" id="IPR011050">
    <property type="entry name" value="Pectin_lyase_fold/virulence"/>
</dbReference>
<dbReference type="RefSeq" id="WP_146564480.1">
    <property type="nucleotide sequence ID" value="NZ_SIHJ01000001.1"/>
</dbReference>
<evidence type="ECO:0000256" key="4">
    <source>
        <dbReference type="RuleBase" id="RU361169"/>
    </source>
</evidence>
<dbReference type="SMART" id="SM00710">
    <property type="entry name" value="PbH1"/>
    <property type="match status" value="7"/>
</dbReference>
<evidence type="ECO:0000256" key="1">
    <source>
        <dbReference type="ARBA" id="ARBA00008834"/>
    </source>
</evidence>
<name>A0A5C5VHB9_9BACT</name>
<dbReference type="AlphaFoldDB" id="A0A5C5VHB9"/>
<dbReference type="PANTHER" id="PTHR31339">
    <property type="entry name" value="PECTIN LYASE-RELATED"/>
    <property type="match status" value="1"/>
</dbReference>
<comment type="similarity">
    <text evidence="1 4">Belongs to the glycosyl hydrolase 28 family.</text>
</comment>
<dbReference type="InterPro" id="IPR051801">
    <property type="entry name" value="GH28_Enzymes"/>
</dbReference>
<dbReference type="OrthoDB" id="9795222at2"/>
<dbReference type="GO" id="GO:0005975">
    <property type="term" value="P:carbohydrate metabolic process"/>
    <property type="evidence" value="ECO:0007669"/>
    <property type="project" value="InterPro"/>
</dbReference>
<reference evidence="6 7" key="1">
    <citation type="submission" date="2019-02" db="EMBL/GenBank/DDBJ databases">
        <title>Deep-cultivation of Planctomycetes and their phenomic and genomic characterization uncovers novel biology.</title>
        <authorList>
            <person name="Wiegand S."/>
            <person name="Jogler M."/>
            <person name="Boedeker C."/>
            <person name="Pinto D."/>
            <person name="Vollmers J."/>
            <person name="Rivas-Marin E."/>
            <person name="Kohn T."/>
            <person name="Peeters S.H."/>
            <person name="Heuer A."/>
            <person name="Rast P."/>
            <person name="Oberbeckmann S."/>
            <person name="Bunk B."/>
            <person name="Jeske O."/>
            <person name="Meyerdierks A."/>
            <person name="Storesund J.E."/>
            <person name="Kallscheuer N."/>
            <person name="Luecker S."/>
            <person name="Lage O.M."/>
            <person name="Pohl T."/>
            <person name="Merkel B.J."/>
            <person name="Hornburger P."/>
            <person name="Mueller R.-W."/>
            <person name="Bruemmer F."/>
            <person name="Labrenz M."/>
            <person name="Spormann A.M."/>
            <person name="Op Den Camp H."/>
            <person name="Overmann J."/>
            <person name="Amann R."/>
            <person name="Jetten M.S.M."/>
            <person name="Mascher T."/>
            <person name="Medema M.H."/>
            <person name="Devos D.P."/>
            <person name="Kaster A.-K."/>
            <person name="Ovreas L."/>
            <person name="Rohde M."/>
            <person name="Galperin M.Y."/>
            <person name="Jogler C."/>
        </authorList>
    </citation>
    <scope>NUCLEOTIDE SEQUENCE [LARGE SCALE GENOMIC DNA]</scope>
    <source>
        <strain evidence="6 7">KOR34</strain>
    </source>
</reference>
<keyword evidence="5" id="KW-0732">Signal</keyword>
<proteinExistence type="inferred from homology"/>
<sequence length="509" mass="54846" precursor="true">MKAPLLAALLVTTLPATLGWAAGAADFTLPEVRAVSIPSGRVSIADFGAKPDGRTLNTQAFAKAIKSVASQGGGRVVVPRGVWKTGPIELESNIDLHVEQGAVVLFSGDLDHYRTPNGKVAHLISGADLENVAITGSGVFEGAGDYWRPVKEFKMTDKQWKKLLSKGGVLTDDEEIWWPSEEHTKVKRPRLVRLDDCRRVLIENATFRNSPSFSLDVSDCEDVTIRGVTVLNFWYAQNGDGIDLHSCKNVQIIGARVDVGDDALCMKSNPGKPLENVLVKDCTVFHGHGGFVIGSEELGGMNNLRVRDCTFIGTDVGLRFKSARDRGGLVTNVDIQNVNMIDIAEQAILFDMHYEAGIPLDKQGLVTRNAGSAPPAVTDTTPRFRQISIRDVTCRGAERAVLLAGLPEMPVQDVLLENVSITAKRGMVCMDAVGVELRGVEVLCDEGPALHVYNTRRLAVDDFRWRAGTATPVRVQGPQNAELTFSGIAGGGEAISLIEGAEASAVQSR</sequence>
<dbReference type="PANTHER" id="PTHR31339:SF9">
    <property type="entry name" value="PLASMIN AND FIBRONECTIN-BINDING PROTEIN A"/>
    <property type="match status" value="1"/>
</dbReference>
<protein>
    <submittedName>
        <fullName evidence="6">Polygalacturonase</fullName>
        <ecNumber evidence="6">3.2.1.15</ecNumber>
    </submittedName>
</protein>
<dbReference type="Proteomes" id="UP000316714">
    <property type="component" value="Unassembled WGS sequence"/>
</dbReference>
<keyword evidence="7" id="KW-1185">Reference proteome</keyword>
<dbReference type="SUPFAM" id="SSF51126">
    <property type="entry name" value="Pectin lyase-like"/>
    <property type="match status" value="1"/>
</dbReference>
<organism evidence="6 7">
    <name type="scientific">Posidoniimonas corsicana</name>
    <dbReference type="NCBI Taxonomy" id="1938618"/>
    <lineage>
        <taxon>Bacteria</taxon>
        <taxon>Pseudomonadati</taxon>
        <taxon>Planctomycetota</taxon>
        <taxon>Planctomycetia</taxon>
        <taxon>Pirellulales</taxon>
        <taxon>Lacipirellulaceae</taxon>
        <taxon>Posidoniimonas</taxon>
    </lineage>
</organism>
<evidence type="ECO:0000256" key="5">
    <source>
        <dbReference type="SAM" id="SignalP"/>
    </source>
</evidence>
<comment type="caution">
    <text evidence="6">The sequence shown here is derived from an EMBL/GenBank/DDBJ whole genome shotgun (WGS) entry which is preliminary data.</text>
</comment>
<dbReference type="GO" id="GO:0004650">
    <property type="term" value="F:polygalacturonase activity"/>
    <property type="evidence" value="ECO:0007669"/>
    <property type="project" value="UniProtKB-EC"/>
</dbReference>
<evidence type="ECO:0000256" key="2">
    <source>
        <dbReference type="ARBA" id="ARBA00022801"/>
    </source>
</evidence>